<name>A0ABQ5RAS3_9ACTN</name>
<dbReference type="Proteomes" id="UP001144280">
    <property type="component" value="Unassembled WGS sequence"/>
</dbReference>
<evidence type="ECO:0000313" key="3">
    <source>
        <dbReference type="Proteomes" id="UP001144280"/>
    </source>
</evidence>
<dbReference type="EMBL" id="BSDI01000097">
    <property type="protein sequence ID" value="GLI03716.1"/>
    <property type="molecule type" value="Genomic_DNA"/>
</dbReference>
<evidence type="ECO:0000313" key="2">
    <source>
        <dbReference type="EMBL" id="GLI03716.1"/>
    </source>
</evidence>
<reference evidence="2" key="1">
    <citation type="submission" date="2022-12" db="EMBL/GenBank/DDBJ databases">
        <title>New Phytohabitans aurantiacus sp. RD004123 nov., an actinomycete isolated from soil.</title>
        <authorList>
            <person name="Triningsih D.W."/>
            <person name="Harunari E."/>
            <person name="Igarashi Y."/>
        </authorList>
    </citation>
    <scope>NUCLEOTIDE SEQUENCE</scope>
    <source>
        <strain evidence="2">RD004123</strain>
    </source>
</reference>
<keyword evidence="3" id="KW-1185">Reference proteome</keyword>
<protein>
    <submittedName>
        <fullName evidence="2">Uncharacterized protein</fullName>
    </submittedName>
</protein>
<feature type="region of interest" description="Disordered" evidence="1">
    <location>
        <begin position="70"/>
        <end position="95"/>
    </location>
</feature>
<gene>
    <name evidence="2" type="ORF">Pa4123_89960</name>
</gene>
<proteinExistence type="predicted"/>
<organism evidence="2 3">
    <name type="scientific">Phytohabitans aurantiacus</name>
    <dbReference type="NCBI Taxonomy" id="3016789"/>
    <lineage>
        <taxon>Bacteria</taxon>
        <taxon>Bacillati</taxon>
        <taxon>Actinomycetota</taxon>
        <taxon>Actinomycetes</taxon>
        <taxon>Micromonosporales</taxon>
        <taxon>Micromonosporaceae</taxon>
    </lineage>
</organism>
<comment type="caution">
    <text evidence="2">The sequence shown here is derived from an EMBL/GenBank/DDBJ whole genome shotgun (WGS) entry which is preliminary data.</text>
</comment>
<accession>A0ABQ5RAS3</accession>
<sequence>MPLALRCVAAVPSPRQNLAKAECGYRPTVVKRARGCAPKGIGRRAGAGMRLRDASGRCLVARVRVLAAARTGDGAAQRPTRPPPRGDTNFLQDGDGVEGIFEHATARHPAPVVDADGLAR</sequence>
<evidence type="ECO:0000256" key="1">
    <source>
        <dbReference type="SAM" id="MobiDB-lite"/>
    </source>
</evidence>